<organism evidence="10 11">
    <name type="scientific">Thermovenabulum gondwanense</name>
    <dbReference type="NCBI Taxonomy" id="520767"/>
    <lineage>
        <taxon>Bacteria</taxon>
        <taxon>Bacillati</taxon>
        <taxon>Bacillota</taxon>
        <taxon>Clostridia</taxon>
        <taxon>Thermosediminibacterales</taxon>
        <taxon>Thermosediminibacteraceae</taxon>
        <taxon>Thermovenabulum</taxon>
    </lineage>
</organism>
<feature type="coiled-coil region" evidence="6">
    <location>
        <begin position="297"/>
        <end position="324"/>
    </location>
</feature>
<feature type="domain" description="DDH" evidence="7">
    <location>
        <begin position="79"/>
        <end position="223"/>
    </location>
</feature>
<dbReference type="STRING" id="520767.ATZ99_22090"/>
<dbReference type="Gene3D" id="3.90.1640.30">
    <property type="match status" value="1"/>
</dbReference>
<dbReference type="SUPFAM" id="SSF64182">
    <property type="entry name" value="DHH phosphoesterases"/>
    <property type="match status" value="1"/>
</dbReference>
<dbReference type="InterPro" id="IPR051673">
    <property type="entry name" value="SSDNA_exonuclease_RecJ"/>
</dbReference>
<evidence type="ECO:0000313" key="11">
    <source>
        <dbReference type="Proteomes" id="UP000075737"/>
    </source>
</evidence>
<evidence type="ECO:0000256" key="5">
    <source>
        <dbReference type="ARBA" id="ARBA00022839"/>
    </source>
</evidence>
<evidence type="ECO:0000256" key="2">
    <source>
        <dbReference type="ARBA" id="ARBA00019841"/>
    </source>
</evidence>
<dbReference type="PANTHER" id="PTHR30255">
    <property type="entry name" value="SINGLE-STRANDED-DNA-SPECIFIC EXONUCLEASE RECJ"/>
    <property type="match status" value="1"/>
</dbReference>
<dbReference type="InterPro" id="IPR041122">
    <property type="entry name" value="RecJ_OB"/>
</dbReference>
<dbReference type="GO" id="GO:0003676">
    <property type="term" value="F:nucleic acid binding"/>
    <property type="evidence" value="ECO:0007669"/>
    <property type="project" value="InterPro"/>
</dbReference>
<dbReference type="RefSeq" id="WP_068749302.1">
    <property type="nucleotide sequence ID" value="NZ_LOHZ01000045.1"/>
</dbReference>
<dbReference type="InterPro" id="IPR004610">
    <property type="entry name" value="RecJ"/>
</dbReference>
<proteinExistence type="inferred from homology"/>
<dbReference type="Proteomes" id="UP000075737">
    <property type="component" value="Unassembled WGS sequence"/>
</dbReference>
<dbReference type="Pfam" id="PF17768">
    <property type="entry name" value="RecJ_OB"/>
    <property type="match status" value="1"/>
</dbReference>
<comment type="caution">
    <text evidence="10">The sequence shown here is derived from an EMBL/GenBank/DDBJ whole genome shotgun (WGS) entry which is preliminary data.</text>
</comment>
<keyword evidence="5 10" id="KW-0269">Exonuclease</keyword>
<dbReference type="PATRIC" id="fig|520767.4.peg.2339"/>
<dbReference type="GO" id="GO:0006310">
    <property type="term" value="P:DNA recombination"/>
    <property type="evidence" value="ECO:0007669"/>
    <property type="project" value="InterPro"/>
</dbReference>
<feature type="domain" description="RecJ OB" evidence="9">
    <location>
        <begin position="448"/>
        <end position="554"/>
    </location>
</feature>
<dbReference type="NCBIfam" id="TIGR00644">
    <property type="entry name" value="recJ"/>
    <property type="match status" value="1"/>
</dbReference>
<dbReference type="GO" id="GO:0006281">
    <property type="term" value="P:DNA repair"/>
    <property type="evidence" value="ECO:0007669"/>
    <property type="project" value="InterPro"/>
</dbReference>
<evidence type="ECO:0000259" key="7">
    <source>
        <dbReference type="Pfam" id="PF01368"/>
    </source>
</evidence>
<dbReference type="PANTHER" id="PTHR30255:SF2">
    <property type="entry name" value="SINGLE-STRANDED-DNA-SPECIFIC EXONUCLEASE RECJ"/>
    <property type="match status" value="1"/>
</dbReference>
<comment type="similarity">
    <text evidence="1">Belongs to the RecJ family.</text>
</comment>
<keyword evidence="3" id="KW-0540">Nuclease</keyword>
<name>A0A161PUZ4_9FIRM</name>
<evidence type="ECO:0000256" key="4">
    <source>
        <dbReference type="ARBA" id="ARBA00022801"/>
    </source>
</evidence>
<dbReference type="Gene3D" id="3.10.310.30">
    <property type="match status" value="1"/>
</dbReference>
<evidence type="ECO:0000256" key="1">
    <source>
        <dbReference type="ARBA" id="ARBA00005915"/>
    </source>
</evidence>
<keyword evidence="6" id="KW-0175">Coiled coil</keyword>
<dbReference type="InterPro" id="IPR003156">
    <property type="entry name" value="DHHA1_dom"/>
</dbReference>
<reference evidence="10 11" key="1">
    <citation type="submission" date="2015-12" db="EMBL/GenBank/DDBJ databases">
        <title>Draft genome of Thermovenabulum gondwanense isolated from a red thermophilic microbial mat colonisisng an outflow channel of a bore well.</title>
        <authorList>
            <person name="Patel B.K."/>
        </authorList>
    </citation>
    <scope>NUCLEOTIDE SEQUENCE [LARGE SCALE GENOMIC DNA]</scope>
    <source>
        <strain evidence="10 11">R270</strain>
    </source>
</reference>
<gene>
    <name evidence="10" type="primary">recJ</name>
    <name evidence="10" type="ORF">ATZ99_22090</name>
</gene>
<feature type="domain" description="DHHA1" evidence="8">
    <location>
        <begin position="341"/>
        <end position="434"/>
    </location>
</feature>
<dbReference type="GO" id="GO:0008409">
    <property type="term" value="F:5'-3' exonuclease activity"/>
    <property type="evidence" value="ECO:0007669"/>
    <property type="project" value="InterPro"/>
</dbReference>
<evidence type="ECO:0000259" key="8">
    <source>
        <dbReference type="Pfam" id="PF02272"/>
    </source>
</evidence>
<dbReference type="InterPro" id="IPR001667">
    <property type="entry name" value="DDH_dom"/>
</dbReference>
<dbReference type="InterPro" id="IPR038763">
    <property type="entry name" value="DHH_sf"/>
</dbReference>
<evidence type="ECO:0000313" key="10">
    <source>
        <dbReference type="EMBL" id="KYO63966.1"/>
    </source>
</evidence>
<dbReference type="AlphaFoldDB" id="A0A161PUZ4"/>
<protein>
    <recommendedName>
        <fullName evidence="2">Single-stranded-DNA-specific exonuclease RecJ</fullName>
    </recommendedName>
</protein>
<evidence type="ECO:0000256" key="3">
    <source>
        <dbReference type="ARBA" id="ARBA00022722"/>
    </source>
</evidence>
<keyword evidence="11" id="KW-1185">Reference proteome</keyword>
<keyword evidence="4 10" id="KW-0378">Hydrolase</keyword>
<accession>A0A161PUZ4</accession>
<dbReference type="Pfam" id="PF02272">
    <property type="entry name" value="DHHA1"/>
    <property type="match status" value="1"/>
</dbReference>
<evidence type="ECO:0000256" key="6">
    <source>
        <dbReference type="SAM" id="Coils"/>
    </source>
</evidence>
<sequence>MIDGNYLWDIKEESFVINGELKLHPVILKILSKRGIKTQEDIRKFLEPKFEDLYNPLLLLDMDKAIERINKAILKGESITIFGDYDVDGITGTAILYKGLKKKGAFVDYYIPARHDEGYGLNVIAIEKLAKKGTKLIITVDNGIACFDEVKMALNLGIDVIIFDHHETQGILPPAHAVVDPKRPDSNYPFKELSGAGVAFKFLQAFLNEEDLVKYLDVVAIGTIADLVPLQDENRIIVKLGLEVLKKTENIGLKALLDIAGCTSEKIDAEKISYLIAPRLNAAGRMADAAIAVELLITEDKERAEVLAKELNNHNKARQAIESKIFKEAEDNITKIGIDKQNVIVVDGCDWHEGVIGIVASKITQNYCKPAVVISKEGEFSKGSCRSIPGFNIFQALSKISYLFEKYGGHEQAAGFTIKSDNLDLFKRKINEIAGEMNIKEYIPVLSIDLDLKGSEIDINLAKELSLLEPFGFGNPKPVFSCRNLLVESVKTVGNGEKHLKIEFVKRGNRYTGIGYNYGSYKEKLIMAPFLDVAFYLEINVWGGREELQLKIKDLKIPYLKDSILKKIEAGYYREFFSLDFKNIIDEQMDSTLNIKNNVNIVSAIKNKRKFVEEISRNGNVLVHFHTPYQAWRFINYFTKKERNKGKIKILFNLNNGSQSPVFGDSNFVVLYINPIFDNKIVRHYIKSNSINFVVFYDPPFSISQYEREVVIANDIPVFIIFNKEDLRYNYMVLENILINDKSIITAFLYYCRENFAKINSNYYEEPLKDFLINFNNRLEEKLEIPQMLYMLNILKESHIIDFSIEENNIFLKNLGLQNKKCQVIGTGMQKKLFNLKKDLIDFYNNFTIF</sequence>
<dbReference type="Pfam" id="PF01368">
    <property type="entry name" value="DHH"/>
    <property type="match status" value="1"/>
</dbReference>
<evidence type="ECO:0000259" key="9">
    <source>
        <dbReference type="Pfam" id="PF17768"/>
    </source>
</evidence>
<dbReference type="EMBL" id="LOHZ01000045">
    <property type="protein sequence ID" value="KYO63966.1"/>
    <property type="molecule type" value="Genomic_DNA"/>
</dbReference>